<name>A0A6A5V324_9PLEO</name>
<dbReference type="GO" id="GO:0022857">
    <property type="term" value="F:transmembrane transporter activity"/>
    <property type="evidence" value="ECO:0007669"/>
    <property type="project" value="InterPro"/>
</dbReference>
<feature type="transmembrane region" description="Helical" evidence="6">
    <location>
        <begin position="136"/>
        <end position="154"/>
    </location>
</feature>
<keyword evidence="2 6" id="KW-0812">Transmembrane</keyword>
<sequence>MGLGILEDHKLEHVPGTANVLQDERRREDEDVHVRDANLKYDKTGKVLLVPQPSDDPNDPLNWPLWQRDVIVGILSLLSVIAATLSPLLAADTVSLAIYFQRSFTDMALLTGYHLLGVGLAGFLFVPSARIWGKRHVYLIGAITVIFSSAWGGANGKSYKSLLWARIFQGIGLAPFEALVNASVGDLYFVHERGLRMALSNMALFGGAFLTPVFVGKIAAEIGYEWTFYFVAIFTAAMLPFLFFFCPETTYKREQQFDIDTMGNLVEHTQETSKEAAASDESERTGNGVTEDHIPRRAKVSWKRSLLPFNGRHSDERYLHLLLRPFPLFFHPGILWACLIQGALIGWTVMIGVVLAAIMLGPPLWFGEEKTGYMYAGAFIGALVGFVLCGLVSDWSARFFTRLNHGVYEPEFRMFLVLPQLVLGCAGLYGFGFTSADSYKYGWFWPDFFFALEVAGMVCGAVASALYIVDAHRDMSVEGFTCLLVFKNVFSFALTFKGFEWIQRGKVQPVFTAIASVQVGICMLTVPLYILGKKSRSFFYRHNVFFKLTDAIADGVMAPLDWIAGKGSKKHEA</sequence>
<feature type="transmembrane region" description="Helical" evidence="6">
    <location>
        <begin position="226"/>
        <end position="246"/>
    </location>
</feature>
<keyword evidence="3 6" id="KW-1133">Transmembrane helix</keyword>
<dbReference type="InterPro" id="IPR011701">
    <property type="entry name" value="MFS"/>
</dbReference>
<evidence type="ECO:0000256" key="6">
    <source>
        <dbReference type="SAM" id="Phobius"/>
    </source>
</evidence>
<feature type="transmembrane region" description="Helical" evidence="6">
    <location>
        <begin position="110"/>
        <end position="129"/>
    </location>
</feature>
<feature type="transmembrane region" description="Helical" evidence="6">
    <location>
        <begin position="166"/>
        <end position="190"/>
    </location>
</feature>
<protein>
    <submittedName>
        <fullName evidence="7">MFS transporter-like protein</fullName>
    </submittedName>
</protein>
<evidence type="ECO:0000313" key="7">
    <source>
        <dbReference type="EMBL" id="KAF1971424.1"/>
    </source>
</evidence>
<evidence type="ECO:0000256" key="3">
    <source>
        <dbReference type="ARBA" id="ARBA00022989"/>
    </source>
</evidence>
<proteinExistence type="predicted"/>
<keyword evidence="8" id="KW-1185">Reference proteome</keyword>
<reference evidence="7" key="1">
    <citation type="journal article" date="2020" name="Stud. Mycol.">
        <title>101 Dothideomycetes genomes: a test case for predicting lifestyles and emergence of pathogens.</title>
        <authorList>
            <person name="Haridas S."/>
            <person name="Albert R."/>
            <person name="Binder M."/>
            <person name="Bloem J."/>
            <person name="Labutti K."/>
            <person name="Salamov A."/>
            <person name="Andreopoulos B."/>
            <person name="Baker S."/>
            <person name="Barry K."/>
            <person name="Bills G."/>
            <person name="Bluhm B."/>
            <person name="Cannon C."/>
            <person name="Castanera R."/>
            <person name="Culley D."/>
            <person name="Daum C."/>
            <person name="Ezra D."/>
            <person name="Gonzalez J."/>
            <person name="Henrissat B."/>
            <person name="Kuo A."/>
            <person name="Liang C."/>
            <person name="Lipzen A."/>
            <person name="Lutzoni F."/>
            <person name="Magnuson J."/>
            <person name="Mondo S."/>
            <person name="Nolan M."/>
            <person name="Ohm R."/>
            <person name="Pangilinan J."/>
            <person name="Park H.-J."/>
            <person name="Ramirez L."/>
            <person name="Alfaro M."/>
            <person name="Sun H."/>
            <person name="Tritt A."/>
            <person name="Yoshinaga Y."/>
            <person name="Zwiers L.-H."/>
            <person name="Turgeon B."/>
            <person name="Goodwin S."/>
            <person name="Spatafora J."/>
            <person name="Crous P."/>
            <person name="Grigoriev I."/>
        </authorList>
    </citation>
    <scope>NUCLEOTIDE SEQUENCE</scope>
    <source>
        <strain evidence="7">CBS 107.79</strain>
    </source>
</reference>
<feature type="transmembrane region" description="Helical" evidence="6">
    <location>
        <begin position="511"/>
        <end position="531"/>
    </location>
</feature>
<feature type="transmembrane region" description="Helical" evidence="6">
    <location>
        <begin position="414"/>
        <end position="436"/>
    </location>
</feature>
<evidence type="ECO:0000256" key="2">
    <source>
        <dbReference type="ARBA" id="ARBA00022692"/>
    </source>
</evidence>
<dbReference type="EMBL" id="ML976693">
    <property type="protein sequence ID" value="KAF1971424.1"/>
    <property type="molecule type" value="Genomic_DNA"/>
</dbReference>
<comment type="subcellular location">
    <subcellularLocation>
        <location evidence="1">Membrane</location>
        <topology evidence="1">Multi-pass membrane protein</topology>
    </subcellularLocation>
</comment>
<dbReference type="Pfam" id="PF07690">
    <property type="entry name" value="MFS_1"/>
    <property type="match status" value="1"/>
</dbReference>
<evidence type="ECO:0000256" key="1">
    <source>
        <dbReference type="ARBA" id="ARBA00004141"/>
    </source>
</evidence>
<gene>
    <name evidence="7" type="ORF">BU23DRAFT_555965</name>
</gene>
<dbReference type="InterPro" id="IPR036259">
    <property type="entry name" value="MFS_trans_sf"/>
</dbReference>
<feature type="transmembrane region" description="Helical" evidence="6">
    <location>
        <begin position="202"/>
        <end position="220"/>
    </location>
</feature>
<dbReference type="SUPFAM" id="SSF103473">
    <property type="entry name" value="MFS general substrate transporter"/>
    <property type="match status" value="1"/>
</dbReference>
<feature type="transmembrane region" description="Helical" evidence="6">
    <location>
        <begin position="334"/>
        <end position="360"/>
    </location>
</feature>
<feature type="transmembrane region" description="Helical" evidence="6">
    <location>
        <begin position="70"/>
        <end position="90"/>
    </location>
</feature>
<dbReference type="OrthoDB" id="2585655at2759"/>
<evidence type="ECO:0000313" key="8">
    <source>
        <dbReference type="Proteomes" id="UP000800036"/>
    </source>
</evidence>
<accession>A0A6A5V324</accession>
<feature type="transmembrane region" description="Helical" evidence="6">
    <location>
        <begin position="480"/>
        <end position="499"/>
    </location>
</feature>
<dbReference type="Proteomes" id="UP000800036">
    <property type="component" value="Unassembled WGS sequence"/>
</dbReference>
<dbReference type="Gene3D" id="1.20.1250.20">
    <property type="entry name" value="MFS general substrate transporter like domains"/>
    <property type="match status" value="1"/>
</dbReference>
<dbReference type="PANTHER" id="PTHR23502:SF29">
    <property type="entry name" value="TRANSPORTER, PUTATIVE (AFU_ORTHOLOGUE AFUA_6G06680)-RELATED"/>
    <property type="match status" value="1"/>
</dbReference>
<dbReference type="PANTHER" id="PTHR23502">
    <property type="entry name" value="MAJOR FACILITATOR SUPERFAMILY"/>
    <property type="match status" value="1"/>
</dbReference>
<keyword evidence="4 6" id="KW-0472">Membrane</keyword>
<organism evidence="7 8">
    <name type="scientific">Bimuria novae-zelandiae CBS 107.79</name>
    <dbReference type="NCBI Taxonomy" id="1447943"/>
    <lineage>
        <taxon>Eukaryota</taxon>
        <taxon>Fungi</taxon>
        <taxon>Dikarya</taxon>
        <taxon>Ascomycota</taxon>
        <taxon>Pezizomycotina</taxon>
        <taxon>Dothideomycetes</taxon>
        <taxon>Pleosporomycetidae</taxon>
        <taxon>Pleosporales</taxon>
        <taxon>Massarineae</taxon>
        <taxon>Didymosphaeriaceae</taxon>
        <taxon>Bimuria</taxon>
    </lineage>
</organism>
<dbReference type="AlphaFoldDB" id="A0A6A5V324"/>
<evidence type="ECO:0000256" key="5">
    <source>
        <dbReference type="SAM" id="MobiDB-lite"/>
    </source>
</evidence>
<feature type="transmembrane region" description="Helical" evidence="6">
    <location>
        <begin position="448"/>
        <end position="468"/>
    </location>
</feature>
<dbReference type="GO" id="GO:0005886">
    <property type="term" value="C:plasma membrane"/>
    <property type="evidence" value="ECO:0007669"/>
    <property type="project" value="TreeGrafter"/>
</dbReference>
<feature type="transmembrane region" description="Helical" evidence="6">
    <location>
        <begin position="372"/>
        <end position="393"/>
    </location>
</feature>
<feature type="region of interest" description="Disordered" evidence="5">
    <location>
        <begin position="270"/>
        <end position="290"/>
    </location>
</feature>
<evidence type="ECO:0000256" key="4">
    <source>
        <dbReference type="ARBA" id="ARBA00023136"/>
    </source>
</evidence>